<evidence type="ECO:0000313" key="3">
    <source>
        <dbReference type="Proteomes" id="UP001482620"/>
    </source>
</evidence>
<dbReference type="PANTHER" id="PTHR16165">
    <property type="entry name" value="NXPE FAMILY MEMBER"/>
    <property type="match status" value="1"/>
</dbReference>
<name>A0ABV0TKD9_9TELE</name>
<keyword evidence="3" id="KW-1185">Reference proteome</keyword>
<sequence>MRNTVKTKPTGYYYQGAWRALDGNTVHQFNTITAISQCLKNNLYAESTIRQWFDYLNKSLPDLKEFDLQCSKQTGPFLALDYAKNILMTFHSHGPPIRFGSMPVSQLHYIANKLDRAVL</sequence>
<dbReference type="Proteomes" id="UP001482620">
    <property type="component" value="Unassembled WGS sequence"/>
</dbReference>
<dbReference type="EMBL" id="JAHRIQ010036942">
    <property type="protein sequence ID" value="MEQ2233350.1"/>
    <property type="molecule type" value="Genomic_DNA"/>
</dbReference>
<accession>A0ABV0TKD9</accession>
<comment type="caution">
    <text evidence="2">The sequence shown here is derived from an EMBL/GenBank/DDBJ whole genome shotgun (WGS) entry which is preliminary data.</text>
</comment>
<dbReference type="InterPro" id="IPR057106">
    <property type="entry name" value="NXPE4_C"/>
</dbReference>
<organism evidence="2 3">
    <name type="scientific">Ilyodon furcidens</name>
    <name type="common">goldbreast splitfin</name>
    <dbReference type="NCBI Taxonomy" id="33524"/>
    <lineage>
        <taxon>Eukaryota</taxon>
        <taxon>Metazoa</taxon>
        <taxon>Chordata</taxon>
        <taxon>Craniata</taxon>
        <taxon>Vertebrata</taxon>
        <taxon>Euteleostomi</taxon>
        <taxon>Actinopterygii</taxon>
        <taxon>Neopterygii</taxon>
        <taxon>Teleostei</taxon>
        <taxon>Neoteleostei</taxon>
        <taxon>Acanthomorphata</taxon>
        <taxon>Ovalentaria</taxon>
        <taxon>Atherinomorphae</taxon>
        <taxon>Cyprinodontiformes</taxon>
        <taxon>Goodeidae</taxon>
        <taxon>Ilyodon</taxon>
    </lineage>
</organism>
<feature type="domain" description="NXPE C-terminal" evidence="1">
    <location>
        <begin position="18"/>
        <end position="116"/>
    </location>
</feature>
<gene>
    <name evidence="2" type="ORF">ILYODFUR_020898</name>
</gene>
<protein>
    <recommendedName>
        <fullName evidence="1">NXPE C-terminal domain-containing protein</fullName>
    </recommendedName>
</protein>
<evidence type="ECO:0000259" key="1">
    <source>
        <dbReference type="Pfam" id="PF24536"/>
    </source>
</evidence>
<dbReference type="PANTHER" id="PTHR16165:SF9">
    <property type="entry name" value="NXPE FAMILY MEMBER 3"/>
    <property type="match status" value="1"/>
</dbReference>
<reference evidence="2 3" key="1">
    <citation type="submission" date="2021-06" db="EMBL/GenBank/DDBJ databases">
        <authorList>
            <person name="Palmer J.M."/>
        </authorList>
    </citation>
    <scope>NUCLEOTIDE SEQUENCE [LARGE SCALE GENOMIC DNA]</scope>
    <source>
        <strain evidence="3">if_2019</strain>
        <tissue evidence="2">Muscle</tissue>
    </source>
</reference>
<proteinExistence type="predicted"/>
<dbReference type="Pfam" id="PF24536">
    <property type="entry name" value="NXPE4_C"/>
    <property type="match status" value="1"/>
</dbReference>
<evidence type="ECO:0000313" key="2">
    <source>
        <dbReference type="EMBL" id="MEQ2233350.1"/>
    </source>
</evidence>